<name>A0A1I2GXW1_9BACT</name>
<proteinExistence type="predicted"/>
<gene>
    <name evidence="1" type="ORF">SAMN05216167_13618</name>
</gene>
<dbReference type="STRING" id="662367.SAMN05216167_13618"/>
<evidence type="ECO:0000313" key="2">
    <source>
        <dbReference type="Proteomes" id="UP000198598"/>
    </source>
</evidence>
<sequence length="83" mass="9963">MGHLYRLANRKEHITALENLQFYYDIFVECNYDRNVFFPELKRRGLNYNHVRMGIHIADYGQRCVRDENGCLYLDIFHGFVCG</sequence>
<accession>A0A1I2GXW1</accession>
<keyword evidence="2" id="KW-1185">Reference proteome</keyword>
<dbReference type="EMBL" id="FOLQ01000036">
    <property type="protein sequence ID" value="SFF21980.1"/>
    <property type="molecule type" value="Genomic_DNA"/>
</dbReference>
<protein>
    <submittedName>
        <fullName evidence="1">Uncharacterized protein</fullName>
    </submittedName>
</protein>
<dbReference type="AlphaFoldDB" id="A0A1I2GXW1"/>
<dbReference type="Proteomes" id="UP000198598">
    <property type="component" value="Unassembled WGS sequence"/>
</dbReference>
<evidence type="ECO:0000313" key="1">
    <source>
        <dbReference type="EMBL" id="SFF21980.1"/>
    </source>
</evidence>
<reference evidence="1 2" key="1">
    <citation type="submission" date="2016-10" db="EMBL/GenBank/DDBJ databases">
        <authorList>
            <person name="de Groot N.N."/>
        </authorList>
    </citation>
    <scope>NUCLEOTIDE SEQUENCE [LARGE SCALE GENOMIC DNA]</scope>
    <source>
        <strain evidence="1 2">DSM 26130</strain>
    </source>
</reference>
<organism evidence="1 2">
    <name type="scientific">Spirosoma endophyticum</name>
    <dbReference type="NCBI Taxonomy" id="662367"/>
    <lineage>
        <taxon>Bacteria</taxon>
        <taxon>Pseudomonadati</taxon>
        <taxon>Bacteroidota</taxon>
        <taxon>Cytophagia</taxon>
        <taxon>Cytophagales</taxon>
        <taxon>Cytophagaceae</taxon>
        <taxon>Spirosoma</taxon>
    </lineage>
</organism>